<dbReference type="InterPro" id="IPR037185">
    <property type="entry name" value="EmrE-like"/>
</dbReference>
<evidence type="ECO:0000256" key="4">
    <source>
        <dbReference type="ARBA" id="ARBA00022516"/>
    </source>
</evidence>
<feature type="transmembrane region" description="Helical" evidence="12">
    <location>
        <begin position="95"/>
        <end position="112"/>
    </location>
</feature>
<dbReference type="AlphaFoldDB" id="A0A1C0Y8Q2"/>
<dbReference type="EMBL" id="MASJ01000034">
    <property type="protein sequence ID" value="OCS83539.1"/>
    <property type="molecule type" value="Genomic_DNA"/>
</dbReference>
<keyword evidence="11 12" id="KW-0472">Membrane</keyword>
<keyword evidence="5" id="KW-0997">Cell inner membrane</keyword>
<dbReference type="Pfam" id="PF00892">
    <property type="entry name" value="EamA"/>
    <property type="match status" value="1"/>
</dbReference>
<evidence type="ECO:0000256" key="12">
    <source>
        <dbReference type="SAM" id="Phobius"/>
    </source>
</evidence>
<reference evidence="14 15" key="1">
    <citation type="submission" date="2016-07" db="EMBL/GenBank/DDBJ databases">
        <title>Caryophanon tenue genome sequencing.</title>
        <authorList>
            <person name="Verma A."/>
            <person name="Pal Y."/>
            <person name="Krishnamurthi S."/>
        </authorList>
    </citation>
    <scope>NUCLEOTIDE SEQUENCE [LARGE SCALE GENOMIC DNA]</scope>
    <source>
        <strain evidence="14 15">DSM 14152</strain>
    </source>
</reference>
<evidence type="ECO:0000313" key="15">
    <source>
        <dbReference type="Proteomes" id="UP000093199"/>
    </source>
</evidence>
<evidence type="ECO:0000256" key="1">
    <source>
        <dbReference type="ARBA" id="ARBA00004651"/>
    </source>
</evidence>
<gene>
    <name evidence="14" type="ORF">A6M13_04370</name>
</gene>
<evidence type="ECO:0000256" key="6">
    <source>
        <dbReference type="ARBA" id="ARBA00022556"/>
    </source>
</evidence>
<feature type="transmembrane region" description="Helical" evidence="12">
    <location>
        <begin position="43"/>
        <end position="62"/>
    </location>
</feature>
<evidence type="ECO:0000259" key="13">
    <source>
        <dbReference type="Pfam" id="PF00892"/>
    </source>
</evidence>
<dbReference type="SUPFAM" id="SSF103481">
    <property type="entry name" value="Multidrug resistance efflux transporter EmrE"/>
    <property type="match status" value="1"/>
</dbReference>
<keyword evidence="9 12" id="KW-1133">Transmembrane helix</keyword>
<dbReference type="GO" id="GO:0009103">
    <property type="term" value="P:lipopolysaccharide biosynthetic process"/>
    <property type="evidence" value="ECO:0007669"/>
    <property type="project" value="UniProtKB-KW"/>
</dbReference>
<feature type="transmembrane region" description="Helical" evidence="12">
    <location>
        <begin position="69"/>
        <end position="89"/>
    </location>
</feature>
<keyword evidence="3" id="KW-1003">Cell membrane</keyword>
<feature type="domain" description="EamA" evidence="13">
    <location>
        <begin position="25"/>
        <end position="111"/>
    </location>
</feature>
<dbReference type="InterPro" id="IPR000390">
    <property type="entry name" value="Small_drug/metabolite_transptr"/>
</dbReference>
<comment type="similarity">
    <text evidence="2">Belongs to the EamA transporter family.</text>
</comment>
<evidence type="ECO:0000256" key="11">
    <source>
        <dbReference type="ARBA" id="ARBA00023136"/>
    </source>
</evidence>
<evidence type="ECO:0000313" key="14">
    <source>
        <dbReference type="EMBL" id="OCS83539.1"/>
    </source>
</evidence>
<accession>A0A1C0Y8Q2</accession>
<dbReference type="PANTHER" id="PTHR30561:SF9">
    <property type="entry name" value="4-AMINO-4-DEOXY-L-ARABINOSE-PHOSPHOUNDECAPRENOL FLIPPASE SUBUNIT ARNF-RELATED"/>
    <property type="match status" value="1"/>
</dbReference>
<sequence length="117" mass="12871">MPYLLLLINILLLVGGQWCWKLALQGKTLSSVQDVITLLINPLFLSGVGMYGVGTVFYVIVLSKLPLSVAYPLQSLAYILGMFLAWLVFKESITTYQWIGILLIISGAIFIAKGSTM</sequence>
<keyword evidence="6" id="KW-0441">Lipid A biosynthesis</keyword>
<name>A0A1C0Y8Q2_9BACL</name>
<comment type="subcellular location">
    <subcellularLocation>
        <location evidence="1">Cell membrane</location>
        <topology evidence="1">Multi-pass membrane protein</topology>
    </subcellularLocation>
</comment>
<organism evidence="14 15">
    <name type="scientific">Caryophanon tenue</name>
    <dbReference type="NCBI Taxonomy" id="33978"/>
    <lineage>
        <taxon>Bacteria</taxon>
        <taxon>Bacillati</taxon>
        <taxon>Bacillota</taxon>
        <taxon>Bacilli</taxon>
        <taxon>Bacillales</taxon>
        <taxon>Caryophanaceae</taxon>
        <taxon>Caryophanon</taxon>
    </lineage>
</organism>
<keyword evidence="4" id="KW-0444">Lipid biosynthesis</keyword>
<evidence type="ECO:0000256" key="7">
    <source>
        <dbReference type="ARBA" id="ARBA00022692"/>
    </source>
</evidence>
<dbReference type="STRING" id="33978.A6M13_04370"/>
<keyword evidence="15" id="KW-1185">Reference proteome</keyword>
<dbReference type="Gene3D" id="1.10.3730.20">
    <property type="match status" value="1"/>
</dbReference>
<dbReference type="PANTHER" id="PTHR30561">
    <property type="entry name" value="SMR FAMILY PROTON-DEPENDENT DRUG EFFLUX TRANSPORTER SUGE"/>
    <property type="match status" value="1"/>
</dbReference>
<protein>
    <recommendedName>
        <fullName evidence="13">EamA domain-containing protein</fullName>
    </recommendedName>
</protein>
<proteinExistence type="inferred from homology"/>
<dbReference type="GO" id="GO:0022857">
    <property type="term" value="F:transmembrane transporter activity"/>
    <property type="evidence" value="ECO:0007669"/>
    <property type="project" value="InterPro"/>
</dbReference>
<evidence type="ECO:0000256" key="2">
    <source>
        <dbReference type="ARBA" id="ARBA00007362"/>
    </source>
</evidence>
<evidence type="ECO:0000256" key="5">
    <source>
        <dbReference type="ARBA" id="ARBA00022519"/>
    </source>
</evidence>
<dbReference type="GO" id="GO:0005886">
    <property type="term" value="C:plasma membrane"/>
    <property type="evidence" value="ECO:0007669"/>
    <property type="project" value="UniProtKB-SubCell"/>
</dbReference>
<comment type="caution">
    <text evidence="14">The sequence shown here is derived from an EMBL/GenBank/DDBJ whole genome shotgun (WGS) entry which is preliminary data.</text>
</comment>
<evidence type="ECO:0000256" key="10">
    <source>
        <dbReference type="ARBA" id="ARBA00023098"/>
    </source>
</evidence>
<evidence type="ECO:0000256" key="9">
    <source>
        <dbReference type="ARBA" id="ARBA00022989"/>
    </source>
</evidence>
<dbReference type="Proteomes" id="UP000093199">
    <property type="component" value="Unassembled WGS sequence"/>
</dbReference>
<keyword evidence="10" id="KW-0443">Lipid metabolism</keyword>
<dbReference type="InterPro" id="IPR000620">
    <property type="entry name" value="EamA_dom"/>
</dbReference>
<evidence type="ECO:0000256" key="3">
    <source>
        <dbReference type="ARBA" id="ARBA00022475"/>
    </source>
</evidence>
<keyword evidence="7 12" id="KW-0812">Transmembrane</keyword>
<keyword evidence="8" id="KW-0448">Lipopolysaccharide biosynthesis</keyword>
<evidence type="ECO:0000256" key="8">
    <source>
        <dbReference type="ARBA" id="ARBA00022985"/>
    </source>
</evidence>